<dbReference type="PANTHER" id="PTHR43386">
    <property type="entry name" value="OLIGOPEPTIDE TRANSPORT SYSTEM PERMEASE PROTEIN APPC"/>
    <property type="match status" value="1"/>
</dbReference>
<keyword evidence="4 7" id="KW-0812">Transmembrane</keyword>
<organism evidence="9">
    <name type="scientific">freshwater metagenome</name>
    <dbReference type="NCBI Taxonomy" id="449393"/>
    <lineage>
        <taxon>unclassified sequences</taxon>
        <taxon>metagenomes</taxon>
        <taxon>ecological metagenomes</taxon>
    </lineage>
</organism>
<feature type="domain" description="ABC transmembrane type-1" evidence="8">
    <location>
        <begin position="159"/>
        <end position="356"/>
    </location>
</feature>
<keyword evidence="6 7" id="KW-0472">Membrane</keyword>
<evidence type="ECO:0000256" key="3">
    <source>
        <dbReference type="ARBA" id="ARBA00022475"/>
    </source>
</evidence>
<evidence type="ECO:0000256" key="7">
    <source>
        <dbReference type="SAM" id="Phobius"/>
    </source>
</evidence>
<feature type="transmembrane region" description="Helical" evidence="7">
    <location>
        <begin position="227"/>
        <end position="247"/>
    </location>
</feature>
<evidence type="ECO:0000313" key="9">
    <source>
        <dbReference type="EMBL" id="CAB4738153.1"/>
    </source>
</evidence>
<gene>
    <name evidence="9" type="ORF">UFOPK2754_00971</name>
    <name evidence="10" type="ORF">UFOPK3543_02086</name>
</gene>
<accession>A0A6J6STM4</accession>
<name>A0A6J6STM4_9ZZZZ</name>
<dbReference type="Pfam" id="PF00528">
    <property type="entry name" value="BPD_transp_1"/>
    <property type="match status" value="1"/>
</dbReference>
<feature type="transmembrane region" description="Helical" evidence="7">
    <location>
        <begin position="334"/>
        <end position="352"/>
    </location>
</feature>
<feature type="transmembrane region" description="Helical" evidence="7">
    <location>
        <begin position="193"/>
        <end position="215"/>
    </location>
</feature>
<reference evidence="9" key="1">
    <citation type="submission" date="2020-05" db="EMBL/GenBank/DDBJ databases">
        <authorList>
            <person name="Chiriac C."/>
            <person name="Salcher M."/>
            <person name="Ghai R."/>
            <person name="Kavagutti S V."/>
        </authorList>
    </citation>
    <scope>NUCLEOTIDE SEQUENCE</scope>
</reference>
<evidence type="ECO:0000256" key="6">
    <source>
        <dbReference type="ARBA" id="ARBA00023136"/>
    </source>
</evidence>
<dbReference type="InterPro" id="IPR035906">
    <property type="entry name" value="MetI-like_sf"/>
</dbReference>
<dbReference type="GO" id="GO:0005886">
    <property type="term" value="C:plasma membrane"/>
    <property type="evidence" value="ECO:0007669"/>
    <property type="project" value="UniProtKB-SubCell"/>
</dbReference>
<protein>
    <submittedName>
        <fullName evidence="9">Unannotated protein</fullName>
    </submittedName>
</protein>
<evidence type="ECO:0000256" key="5">
    <source>
        <dbReference type="ARBA" id="ARBA00022989"/>
    </source>
</evidence>
<keyword evidence="2" id="KW-0813">Transport</keyword>
<feature type="transmembrane region" description="Helical" evidence="7">
    <location>
        <begin position="157"/>
        <end position="186"/>
    </location>
</feature>
<comment type="subcellular location">
    <subcellularLocation>
        <location evidence="1">Cell membrane</location>
        <topology evidence="1">Multi-pass membrane protein</topology>
    </subcellularLocation>
</comment>
<dbReference type="EMBL" id="CAFBMH010000090">
    <property type="protein sequence ID" value="CAB4921053.1"/>
    <property type="molecule type" value="Genomic_DNA"/>
</dbReference>
<evidence type="ECO:0000259" key="8">
    <source>
        <dbReference type="PROSITE" id="PS50928"/>
    </source>
</evidence>
<proteinExistence type="predicted"/>
<dbReference type="AlphaFoldDB" id="A0A6J6STM4"/>
<evidence type="ECO:0000256" key="1">
    <source>
        <dbReference type="ARBA" id="ARBA00004651"/>
    </source>
</evidence>
<keyword evidence="3" id="KW-1003">Cell membrane</keyword>
<evidence type="ECO:0000256" key="4">
    <source>
        <dbReference type="ARBA" id="ARBA00022692"/>
    </source>
</evidence>
<dbReference type="SUPFAM" id="SSF161098">
    <property type="entry name" value="MetI-like"/>
    <property type="match status" value="1"/>
</dbReference>
<feature type="transmembrane region" description="Helical" evidence="7">
    <location>
        <begin position="34"/>
        <end position="52"/>
    </location>
</feature>
<feature type="transmembrane region" description="Helical" evidence="7">
    <location>
        <begin position="94"/>
        <end position="114"/>
    </location>
</feature>
<dbReference type="PROSITE" id="PS50928">
    <property type="entry name" value="ABC_TM1"/>
    <property type="match status" value="1"/>
</dbReference>
<dbReference type="GO" id="GO:0055085">
    <property type="term" value="P:transmembrane transport"/>
    <property type="evidence" value="ECO:0007669"/>
    <property type="project" value="InterPro"/>
</dbReference>
<evidence type="ECO:0000256" key="2">
    <source>
        <dbReference type="ARBA" id="ARBA00022448"/>
    </source>
</evidence>
<evidence type="ECO:0000313" key="10">
    <source>
        <dbReference type="EMBL" id="CAB4921053.1"/>
    </source>
</evidence>
<dbReference type="CDD" id="cd06261">
    <property type="entry name" value="TM_PBP2"/>
    <property type="match status" value="1"/>
</dbReference>
<feature type="transmembrane region" description="Helical" evidence="7">
    <location>
        <begin position="278"/>
        <end position="300"/>
    </location>
</feature>
<dbReference type="InterPro" id="IPR000515">
    <property type="entry name" value="MetI-like"/>
</dbReference>
<feature type="transmembrane region" description="Helical" evidence="7">
    <location>
        <begin position="64"/>
        <end position="82"/>
    </location>
</feature>
<dbReference type="InterPro" id="IPR050366">
    <property type="entry name" value="BP-dependent_transpt_permease"/>
</dbReference>
<dbReference type="Gene3D" id="1.10.3720.10">
    <property type="entry name" value="MetI-like"/>
    <property type="match status" value="1"/>
</dbReference>
<keyword evidence="5 7" id="KW-1133">Transmembrane helix</keyword>
<dbReference type="EMBL" id="CAEZYR010000027">
    <property type="protein sequence ID" value="CAB4738153.1"/>
    <property type="molecule type" value="Genomic_DNA"/>
</dbReference>
<sequence length="370" mass="39453">MAAETIVRLPSDSSNMTVDEVFASLAPKPPRGGVIGGAGLLLAAIVAVYLSLATLGDLPGIVKVPFFLVGVYVAIRGIDTICKNVKGPGFDTGLWLCVTWLGLLGLAAIFADFLPFTEHVNTVKSIAEPGNARPDLFSRHPLGSNNFSLDLLGQSVYAARVSVGTALMAVTVAVVLGSIIGLAAGYFRGWLDIAIGVFTDSILSVPALLLLIAVVTVIGKPKAPFESVWKMGLTLAIVAVPTMARLARANTMVFAQREFVLAARSMGASNRRIIFREIAPNVALPVLSYSFIIIATLIVAEGSLSFLGIGLKQPNPTWGNMIAEGQVSNVLRKYPHIALVPGFVMFLTVFSFNRVGEKFRSLWDQREAKI</sequence>
<dbReference type="PANTHER" id="PTHR43386:SF1">
    <property type="entry name" value="D,D-DIPEPTIDE TRANSPORT SYSTEM PERMEASE PROTEIN DDPC-RELATED"/>
    <property type="match status" value="1"/>
</dbReference>